<protein>
    <submittedName>
        <fullName evidence="2">Uncharacterized protein</fullName>
    </submittedName>
</protein>
<organism evidence="2 3">
    <name type="scientific">Streptomyces humidus</name>
    <dbReference type="NCBI Taxonomy" id="52259"/>
    <lineage>
        <taxon>Bacteria</taxon>
        <taxon>Bacillati</taxon>
        <taxon>Actinomycetota</taxon>
        <taxon>Actinomycetes</taxon>
        <taxon>Kitasatosporales</taxon>
        <taxon>Streptomycetaceae</taxon>
        <taxon>Streptomyces</taxon>
    </lineage>
</organism>
<feature type="compositionally biased region" description="Basic residues" evidence="1">
    <location>
        <begin position="91"/>
        <end position="103"/>
    </location>
</feature>
<keyword evidence="3" id="KW-1185">Reference proteome</keyword>
<reference evidence="2" key="1">
    <citation type="journal article" date="2014" name="Int. J. Syst. Evol. Microbiol.">
        <title>Complete genome sequence of Corynebacterium casei LMG S-19264T (=DSM 44701T), isolated from a smear-ripened cheese.</title>
        <authorList>
            <consortium name="US DOE Joint Genome Institute (JGI-PGF)"/>
            <person name="Walter F."/>
            <person name="Albersmeier A."/>
            <person name="Kalinowski J."/>
            <person name="Ruckert C."/>
        </authorList>
    </citation>
    <scope>NUCLEOTIDE SEQUENCE</scope>
    <source>
        <strain evidence="2">JCM 4386</strain>
    </source>
</reference>
<dbReference type="RefSeq" id="WP_190152680.1">
    <property type="nucleotide sequence ID" value="NZ_BMTL01000031.1"/>
</dbReference>
<feature type="compositionally biased region" description="Low complexity" evidence="1">
    <location>
        <begin position="72"/>
        <end position="90"/>
    </location>
</feature>
<feature type="compositionally biased region" description="Basic and acidic residues" evidence="1">
    <location>
        <begin position="128"/>
        <end position="142"/>
    </location>
</feature>
<sequence>MTELTRRQKRRFCVAASTHRVWLVALATVLLLAGVDAAGAGISAAAGAPSSGGAKRWSTPGPQRALSGVLQPGPVVHAQAGPPAPAARAQRTPRRPGHPRRRPGPADPAPAPALVPDVSPRLGAPVPDPDHRPTPPPRDPRRLTLFRDTSVPVTTGLPWWKPEPSTDQSGRDIFATGNFHAEFSRDNGRNWRGLDPYTVFGPDFCCDQVTKADFSYRRQHWVLQYIPAFNEHPGGGHLVLANSRIGDFVDWRPYTITPSAFGWSDDLNLDYNDVVIGHRFLYLTTRLIRFHDGTDDYDVLAAALLRVSRADLAAGRPAHYDSITRTDTIGGGAYGEDGELRVPQGITDVAYAASTTLPEGKGRRLRLLVWPEKSQWVTTVDRDVPPFRYMTFQVPGREGDCSSKDKTVTNWCGGATSGGVFAARGRGHLWFAWAAQQYGTQRPFPYVRITVVRESDLRVGLSHDVYSRTIGHAYPAIAPDERGHIGYIDAFGGGAGNSHYFPGSMIAVFDDITPVSPSVDYFLPGKGNACSGSNPQTGDEGEWGDYLTVRGWHPGGGVWIATAMARVDDTPADCSTAGPMTIKNIVFGRERDRHVYERGIDDNRR</sequence>
<evidence type="ECO:0000313" key="3">
    <source>
        <dbReference type="Proteomes" id="UP000606194"/>
    </source>
</evidence>
<name>A0A918G275_9ACTN</name>
<gene>
    <name evidence="2" type="ORF">GCM10010269_62280</name>
</gene>
<feature type="compositionally biased region" description="Low complexity" evidence="1">
    <location>
        <begin position="44"/>
        <end position="54"/>
    </location>
</feature>
<evidence type="ECO:0000313" key="2">
    <source>
        <dbReference type="EMBL" id="GGS14667.1"/>
    </source>
</evidence>
<feature type="region of interest" description="Disordered" evidence="1">
    <location>
        <begin position="44"/>
        <end position="145"/>
    </location>
</feature>
<proteinExistence type="predicted"/>
<reference evidence="2" key="2">
    <citation type="submission" date="2020-09" db="EMBL/GenBank/DDBJ databases">
        <authorList>
            <person name="Sun Q."/>
            <person name="Ohkuma M."/>
        </authorList>
    </citation>
    <scope>NUCLEOTIDE SEQUENCE</scope>
    <source>
        <strain evidence="2">JCM 4386</strain>
    </source>
</reference>
<dbReference type="AlphaFoldDB" id="A0A918G275"/>
<accession>A0A918G275</accession>
<dbReference type="EMBL" id="BMTL01000031">
    <property type="protein sequence ID" value="GGS14667.1"/>
    <property type="molecule type" value="Genomic_DNA"/>
</dbReference>
<comment type="caution">
    <text evidence="2">The sequence shown here is derived from an EMBL/GenBank/DDBJ whole genome shotgun (WGS) entry which is preliminary data.</text>
</comment>
<dbReference type="Proteomes" id="UP000606194">
    <property type="component" value="Unassembled WGS sequence"/>
</dbReference>
<evidence type="ECO:0000256" key="1">
    <source>
        <dbReference type="SAM" id="MobiDB-lite"/>
    </source>
</evidence>